<dbReference type="EMBL" id="JADION010000036">
    <property type="protein sequence ID" value="MBF4102871.1"/>
    <property type="molecule type" value="Genomic_DNA"/>
</dbReference>
<reference evidence="1" key="1">
    <citation type="submission" date="2020-11" db="EMBL/GenBank/DDBJ databases">
        <title>Gallibacterium anatis 1637, full genome, WGS.</title>
        <authorList>
            <person name="Laishevtcev A.I."/>
            <person name="Yakimova E.A."/>
            <person name="Petkovich D."/>
            <person name="Stepanova T.V."/>
            <person name="Kalendr R.S."/>
            <person name="Rubalsky E.O."/>
            <person name="Zulkarneev E.R."/>
            <person name="Aleshkin A.V."/>
        </authorList>
    </citation>
    <scope>NUCLEOTIDE SEQUENCE</scope>
    <source>
        <strain evidence="1">1637</strain>
    </source>
</reference>
<gene>
    <name evidence="1" type="ORF">INT80_11260</name>
</gene>
<name>A0A930UX73_9PAST</name>
<accession>A0A930UX73</accession>
<proteinExistence type="predicted"/>
<evidence type="ECO:0000313" key="1">
    <source>
        <dbReference type="EMBL" id="MBF4102871.1"/>
    </source>
</evidence>
<protein>
    <submittedName>
        <fullName evidence="1">Uncharacterized protein</fullName>
    </submittedName>
</protein>
<organism evidence="1">
    <name type="scientific">Gallibacterium anatis</name>
    <dbReference type="NCBI Taxonomy" id="750"/>
    <lineage>
        <taxon>Bacteria</taxon>
        <taxon>Pseudomonadati</taxon>
        <taxon>Pseudomonadota</taxon>
        <taxon>Gammaproteobacteria</taxon>
        <taxon>Pasteurellales</taxon>
        <taxon>Pasteurellaceae</taxon>
        <taxon>Gallibacterium</taxon>
    </lineage>
</organism>
<dbReference type="AlphaFoldDB" id="A0A930UX73"/>
<comment type="caution">
    <text evidence="1">The sequence shown here is derived from an EMBL/GenBank/DDBJ whole genome shotgun (WGS) entry which is preliminary data.</text>
</comment>
<sequence>MFNGRRYSEGAYASRGMAKQRGIEKLKPIKDVDESMQLFTLVYNLTPLEKNESLRR</sequence>